<evidence type="ECO:0000313" key="7">
    <source>
        <dbReference type="Proteomes" id="UP000475214"/>
    </source>
</evidence>
<dbReference type="EMBL" id="JAAGOA010000018">
    <property type="protein sequence ID" value="NEE03010.1"/>
    <property type="molecule type" value="Genomic_DNA"/>
</dbReference>
<keyword evidence="7" id="KW-1185">Reference proteome</keyword>
<gene>
    <name evidence="6" type="ORF">G1H10_22865</name>
</gene>
<dbReference type="InterPro" id="IPR011251">
    <property type="entry name" value="Luciferase-like_dom"/>
</dbReference>
<keyword evidence="4" id="KW-0503">Monooxygenase</keyword>
<evidence type="ECO:0000256" key="4">
    <source>
        <dbReference type="ARBA" id="ARBA00023033"/>
    </source>
</evidence>
<reference evidence="6 7" key="1">
    <citation type="submission" date="2020-02" db="EMBL/GenBank/DDBJ databases">
        <authorList>
            <person name="Li X.-J."/>
            <person name="Han X.-M."/>
        </authorList>
    </citation>
    <scope>NUCLEOTIDE SEQUENCE [LARGE SCALE GENOMIC DNA]</scope>
    <source>
        <strain evidence="6 7">CCTCC AB 2017055</strain>
    </source>
</reference>
<feature type="domain" description="Luciferase-like" evidence="5">
    <location>
        <begin position="14"/>
        <end position="293"/>
    </location>
</feature>
<dbReference type="PANTHER" id="PTHR42847">
    <property type="entry name" value="ALKANESULFONATE MONOOXYGENASE"/>
    <property type="match status" value="1"/>
</dbReference>
<keyword evidence="2" id="KW-0288">FMN</keyword>
<comment type="caution">
    <text evidence="6">The sequence shown here is derived from an EMBL/GenBank/DDBJ whole genome shotgun (WGS) entry which is preliminary data.</text>
</comment>
<dbReference type="GO" id="GO:0046306">
    <property type="term" value="P:alkanesulfonate catabolic process"/>
    <property type="evidence" value="ECO:0007669"/>
    <property type="project" value="TreeGrafter"/>
</dbReference>
<evidence type="ECO:0000256" key="2">
    <source>
        <dbReference type="ARBA" id="ARBA00022643"/>
    </source>
</evidence>
<dbReference type="SUPFAM" id="SSF51679">
    <property type="entry name" value="Bacterial luciferase-like"/>
    <property type="match status" value="1"/>
</dbReference>
<dbReference type="AlphaFoldDB" id="A0A6L9SG09"/>
<evidence type="ECO:0000256" key="1">
    <source>
        <dbReference type="ARBA" id="ARBA00022630"/>
    </source>
</evidence>
<dbReference type="InterPro" id="IPR036661">
    <property type="entry name" value="Luciferase-like_sf"/>
</dbReference>
<dbReference type="Pfam" id="PF00296">
    <property type="entry name" value="Bac_luciferase"/>
    <property type="match status" value="1"/>
</dbReference>
<evidence type="ECO:0000313" key="6">
    <source>
        <dbReference type="EMBL" id="NEE03010.1"/>
    </source>
</evidence>
<dbReference type="InterPro" id="IPR050172">
    <property type="entry name" value="SsuD_RutA_monooxygenase"/>
</dbReference>
<dbReference type="Proteomes" id="UP000475214">
    <property type="component" value="Unassembled WGS sequence"/>
</dbReference>
<organism evidence="6 7">
    <name type="scientific">Phytoactinopolyspora halotolerans</name>
    <dbReference type="NCBI Taxonomy" id="1981512"/>
    <lineage>
        <taxon>Bacteria</taxon>
        <taxon>Bacillati</taxon>
        <taxon>Actinomycetota</taxon>
        <taxon>Actinomycetes</taxon>
        <taxon>Jiangellales</taxon>
        <taxon>Jiangellaceae</taxon>
        <taxon>Phytoactinopolyspora</taxon>
    </lineage>
</organism>
<name>A0A6L9SG09_9ACTN</name>
<dbReference type="InterPro" id="IPR019923">
    <property type="entry name" value="Lucif-like_OxRdtase_MSMEG_2516"/>
</dbReference>
<keyword evidence="1" id="KW-0285">Flavoprotein</keyword>
<evidence type="ECO:0000256" key="3">
    <source>
        <dbReference type="ARBA" id="ARBA00023002"/>
    </source>
</evidence>
<dbReference type="NCBIfam" id="TIGR03621">
    <property type="entry name" value="F420_MSMEG_2516"/>
    <property type="match status" value="1"/>
</dbReference>
<proteinExistence type="predicted"/>
<accession>A0A6L9SG09</accession>
<sequence>MREFRFGFNASGLRSARDLAELCRQGEGYGYDVVLGTDHLPNGSPFLPLVVAAQATERMRVGTLTTNNEFWNPALLAREAITVDHLTEGRLELGLGAGHMKWEFDAAGIPWRPLGERVDRLTHAVDELRRIFADGFDEPESAVATRKAFGRAESRPVQRHGFDGSGPPLLIGGTGDRVLRLAASTADIIGLGGVYQVKGEPPGTFRMATAAEAKERVDYVRTCAGDRAAHLEFNALVQFVAITDDRRALAENLVAERAPYFTVDDALETPFALIGTVEQIAEQMRENRERLGLTYITVHEPYMRTFAPVIEKLRS</sequence>
<evidence type="ECO:0000259" key="5">
    <source>
        <dbReference type="Pfam" id="PF00296"/>
    </source>
</evidence>
<protein>
    <submittedName>
        <fullName evidence="6">LLM class F420-dependent oxidoreductase</fullName>
    </submittedName>
</protein>
<dbReference type="PANTHER" id="PTHR42847:SF4">
    <property type="entry name" value="ALKANESULFONATE MONOOXYGENASE-RELATED"/>
    <property type="match status" value="1"/>
</dbReference>
<dbReference type="GO" id="GO:0008726">
    <property type="term" value="F:alkanesulfonate monooxygenase activity"/>
    <property type="evidence" value="ECO:0007669"/>
    <property type="project" value="TreeGrafter"/>
</dbReference>
<keyword evidence="3" id="KW-0560">Oxidoreductase</keyword>
<dbReference type="RefSeq" id="WP_163742065.1">
    <property type="nucleotide sequence ID" value="NZ_JAAGOA010000018.1"/>
</dbReference>
<dbReference type="Gene3D" id="3.20.20.30">
    <property type="entry name" value="Luciferase-like domain"/>
    <property type="match status" value="1"/>
</dbReference>